<gene>
    <name evidence="13" type="ORF">SAMN06296058_1934</name>
</gene>
<dbReference type="PANTHER" id="PTHR40980">
    <property type="entry name" value="PLUG DOMAIN-CONTAINING PROTEIN"/>
    <property type="match status" value="1"/>
</dbReference>
<keyword evidence="3 8" id="KW-1134">Transmembrane beta strand</keyword>
<feature type="domain" description="TonB-dependent receptor-like beta-barrel" evidence="11">
    <location>
        <begin position="432"/>
        <end position="898"/>
    </location>
</feature>
<keyword evidence="2 8" id="KW-0813">Transport</keyword>
<evidence type="ECO:0000256" key="5">
    <source>
        <dbReference type="ARBA" id="ARBA00023077"/>
    </source>
</evidence>
<keyword evidence="14" id="KW-1185">Reference proteome</keyword>
<dbReference type="AlphaFoldDB" id="A0A1T5KR51"/>
<dbReference type="InterPro" id="IPR012910">
    <property type="entry name" value="Plug_dom"/>
</dbReference>
<reference evidence="13 14" key="1">
    <citation type="submission" date="2017-02" db="EMBL/GenBank/DDBJ databases">
        <authorList>
            <person name="Peterson S.W."/>
        </authorList>
    </citation>
    <scope>NUCLEOTIDE SEQUENCE [LARGE SCALE GENOMIC DNA]</scope>
    <source>
        <strain evidence="13 14">P15</strain>
    </source>
</reference>
<evidence type="ECO:0000256" key="3">
    <source>
        <dbReference type="ARBA" id="ARBA00022452"/>
    </source>
</evidence>
<dbReference type="Gene3D" id="2.170.130.10">
    <property type="entry name" value="TonB-dependent receptor, plug domain"/>
    <property type="match status" value="1"/>
</dbReference>
<dbReference type="InterPro" id="IPR037066">
    <property type="entry name" value="Plug_dom_sf"/>
</dbReference>
<sequence>MNRKHKSSAVTQLRSQPHRRALASACALALFSIAGVHAQEAQTQPAQTGATPAPTNQVETLDAVRVTGIRAAIATSIETKNESTSIVEAISAEDLGKLPDISIADSIARLPGLATQRVDGRSQVINIRGMSEQFAGTLLNGREQVSTGDSRGVEFDQYPSELINAVVVYKTPDATLIGQGISGTVDLQTVRPLSLGERRIVFSGQAEQNSLGDLTSGGWDKGYRAAASYVDQFADDTIGVALGVARLNSPFQERHYKEWWWVDGNTLNGWGAPAQEGRLDDAIALQGWEGWVKSRELTRDGVMGVLEWKPNENLHSIVDMYYSKFEQNELMRGMMSNNDPWFTNDDGNSVGFQNLATSPYYGRDVVTSGTLVGVQPIVRNDNNTREDKLTSVGWNTSYKLDPMTFTLDLSYSRAERDQSVLETYAGMLDPTNITFNNPLYNRFGWYSTPDMSNPATVLLSDPQNYGHDGRMENSTQEDKLKAARFQFSRDIESSDFLRSYDLGVNYNKRTKEKRATVYFADLRNGRTPMQVDQADLRSPTSLNFLGLGNVLTYDPRAALGRYYDVNVSESNDDLLKDYIVEEEVMTWYAKANLDIDISDSLRLRGNVGVQYIHTDQESTGFNARDGVIRGGQTIGTSYGDILPSLNLALEMSDGWKVRLGAAKTLMRPPINYLSAASSAGVSTTSPYLWSGSGGNPLLEPYRANAVDLSVEKYMGDASYVALALFYKDLESYVYQQNFPNWDFSGYTNDTNNNPVSNFGNFSTWANGEGGYMRGAELSATLTGDLFTPALDGFGVQLNGSYTESSIDPDGPGGSNTDTIPGLSKVVANATVFYEKHGFSARVSERYRDQYRGEYSSLFGARQYRFTMPESVVDLQLSYDFAEGSSLHGLTLLFQVNNVNNEPFRTQVSEASGADPTFLFPEEYTEYGRQFLLGFRYEM</sequence>
<evidence type="ECO:0000256" key="2">
    <source>
        <dbReference type="ARBA" id="ARBA00022448"/>
    </source>
</evidence>
<evidence type="ECO:0000256" key="9">
    <source>
        <dbReference type="RuleBase" id="RU003357"/>
    </source>
</evidence>
<feature type="domain" description="TonB-dependent receptor plug" evidence="12">
    <location>
        <begin position="80"/>
        <end position="183"/>
    </location>
</feature>
<dbReference type="InterPro" id="IPR010104">
    <property type="entry name" value="TonB_rcpt_bac"/>
</dbReference>
<dbReference type="InterPro" id="IPR000531">
    <property type="entry name" value="Beta-barrel_TonB"/>
</dbReference>
<dbReference type="OrthoDB" id="8727862at2"/>
<dbReference type="GO" id="GO:0009279">
    <property type="term" value="C:cell outer membrane"/>
    <property type="evidence" value="ECO:0007669"/>
    <property type="project" value="UniProtKB-SubCell"/>
</dbReference>
<evidence type="ECO:0000313" key="14">
    <source>
        <dbReference type="Proteomes" id="UP000190341"/>
    </source>
</evidence>
<dbReference type="STRING" id="428993.SAMN06296058_1934"/>
<evidence type="ECO:0000313" key="13">
    <source>
        <dbReference type="EMBL" id="SKC66177.1"/>
    </source>
</evidence>
<keyword evidence="4 8" id="KW-0812">Transmembrane</keyword>
<organism evidence="13 14">
    <name type="scientific">Pseudoxanthomonas indica</name>
    <dbReference type="NCBI Taxonomy" id="428993"/>
    <lineage>
        <taxon>Bacteria</taxon>
        <taxon>Pseudomonadati</taxon>
        <taxon>Pseudomonadota</taxon>
        <taxon>Gammaproteobacteria</taxon>
        <taxon>Lysobacterales</taxon>
        <taxon>Lysobacteraceae</taxon>
        <taxon>Pseudoxanthomonas</taxon>
    </lineage>
</organism>
<dbReference type="PROSITE" id="PS52016">
    <property type="entry name" value="TONB_DEPENDENT_REC_3"/>
    <property type="match status" value="1"/>
</dbReference>
<dbReference type="Pfam" id="PF00593">
    <property type="entry name" value="TonB_dep_Rec_b-barrel"/>
    <property type="match status" value="1"/>
</dbReference>
<proteinExistence type="inferred from homology"/>
<keyword evidence="6 8" id="KW-0472">Membrane</keyword>
<dbReference type="CDD" id="cd01347">
    <property type="entry name" value="ligand_gated_channel"/>
    <property type="match status" value="1"/>
</dbReference>
<protein>
    <submittedName>
        <fullName evidence="13">Iron complex outermembrane recepter protein</fullName>
    </submittedName>
</protein>
<dbReference type="PANTHER" id="PTHR40980:SF3">
    <property type="entry name" value="TONB-DEPENDENT RECEPTOR-LIKE BETA-BARREL DOMAIN-CONTAINING PROTEIN"/>
    <property type="match status" value="1"/>
</dbReference>
<dbReference type="Proteomes" id="UP000190341">
    <property type="component" value="Unassembled WGS sequence"/>
</dbReference>
<comment type="subcellular location">
    <subcellularLocation>
        <location evidence="1 8">Cell outer membrane</location>
        <topology evidence="1 8">Multi-pass membrane protein</topology>
    </subcellularLocation>
</comment>
<evidence type="ECO:0000256" key="8">
    <source>
        <dbReference type="PROSITE-ProRule" id="PRU01360"/>
    </source>
</evidence>
<dbReference type="Pfam" id="PF07715">
    <property type="entry name" value="Plug"/>
    <property type="match status" value="1"/>
</dbReference>
<keyword evidence="5 9" id="KW-0798">TonB box</keyword>
<evidence type="ECO:0000256" key="6">
    <source>
        <dbReference type="ARBA" id="ARBA00023136"/>
    </source>
</evidence>
<dbReference type="Gene3D" id="2.40.170.20">
    <property type="entry name" value="TonB-dependent receptor, beta-barrel domain"/>
    <property type="match status" value="1"/>
</dbReference>
<evidence type="ECO:0000256" key="4">
    <source>
        <dbReference type="ARBA" id="ARBA00022692"/>
    </source>
</evidence>
<feature type="signal peptide" evidence="10">
    <location>
        <begin position="1"/>
        <end position="38"/>
    </location>
</feature>
<keyword evidence="7 8" id="KW-0998">Cell outer membrane</keyword>
<comment type="similarity">
    <text evidence="8 9">Belongs to the TonB-dependent receptor family.</text>
</comment>
<evidence type="ECO:0000259" key="12">
    <source>
        <dbReference type="Pfam" id="PF07715"/>
    </source>
</evidence>
<evidence type="ECO:0000256" key="7">
    <source>
        <dbReference type="ARBA" id="ARBA00023237"/>
    </source>
</evidence>
<keyword evidence="10" id="KW-0732">Signal</keyword>
<accession>A0A1T5KR51</accession>
<feature type="chain" id="PRO_5012143076" evidence="10">
    <location>
        <begin position="39"/>
        <end position="938"/>
    </location>
</feature>
<dbReference type="NCBIfam" id="TIGR01782">
    <property type="entry name" value="TonB-Xanth-Caul"/>
    <property type="match status" value="1"/>
</dbReference>
<evidence type="ECO:0000256" key="10">
    <source>
        <dbReference type="SAM" id="SignalP"/>
    </source>
</evidence>
<dbReference type="EMBL" id="FUZV01000001">
    <property type="protein sequence ID" value="SKC66177.1"/>
    <property type="molecule type" value="Genomic_DNA"/>
</dbReference>
<evidence type="ECO:0000259" key="11">
    <source>
        <dbReference type="Pfam" id="PF00593"/>
    </source>
</evidence>
<name>A0A1T5KR51_9GAMM</name>
<dbReference type="SUPFAM" id="SSF56935">
    <property type="entry name" value="Porins"/>
    <property type="match status" value="1"/>
</dbReference>
<dbReference type="InterPro" id="IPR039426">
    <property type="entry name" value="TonB-dep_rcpt-like"/>
</dbReference>
<dbReference type="InterPro" id="IPR036942">
    <property type="entry name" value="Beta-barrel_TonB_sf"/>
</dbReference>
<evidence type="ECO:0000256" key="1">
    <source>
        <dbReference type="ARBA" id="ARBA00004571"/>
    </source>
</evidence>